<dbReference type="PROSITE" id="PS51698">
    <property type="entry name" value="U_BOX"/>
    <property type="match status" value="1"/>
</dbReference>
<sequence>MDSRRSFIGVCSIEEKRVLEKSKCLLNWLTQRNFEKIKDEIVHTIKSSPSASILKSLVSCVFDMAMLENSCVLFARLCVELFQELPPLPSDEYHGDITTFERLFLRKCRIELENASPKTEHLPLVYVDETNYYGFIKTVRVLAEVYKNNKITETTRKSIIQVLMNPILPPERITDAMNLFLSIIGKLADFHFSDENFNQLVRSSRVVELEGNYNEEVKLRKEAEDALARKKEEVEMMEQVLESYKEEQGKLQLQAKALEHKHETELRHRKETETLLAIERERIKDVKIQLETVENEIDDTRLKAEEFERKYEGEMILRRESEIALEKENKELKEVNLKLETYKSEQENLTSEVRTWQDKYEQESSLRKLSEDALSREQEELQIVKGLLEFYNGEADAMREERDKALKTAKEKMEKRQPPSSFFCPITQASPNLYKKMITCITLNLSLVSCVFDMAMVKNSYVLFARLCVELFQELPPLPSDESHGEITTVERQFLRNCQMELENLSLKTELPLVYVDESKYWRFIKTVRVLAEVFNNMKTTRTTRKSIIQVLMNPILPSERSTDAMNLFLSTIEKLADLQFSDEDFNQLFLDLQLENKYNDKVEVKLRKEAEDALARKIKEVVDLTERLLQVEALELKHKAKLQLRTETETAVAIERDYMRWKAEIFESEFNNQLVLRRESEIALDKERKELEGIKNLLETCFTGQKNLKSQVITWKDKYDQESSIRKEKEVALSTKKLELEIFKQLAGSYKQDADAMRQERDNALKTDVMKNPHMAADGFTYELEAIQKWINTGHRTSPMTNLKLSHFSFSPNRALRSAIEELGR</sequence>
<dbReference type="InterPro" id="IPR016024">
    <property type="entry name" value="ARM-type_fold"/>
</dbReference>
<evidence type="ECO:0000259" key="7">
    <source>
        <dbReference type="PROSITE" id="PS51698"/>
    </source>
</evidence>
<evidence type="ECO:0000256" key="4">
    <source>
        <dbReference type="ARBA" id="ARBA00022679"/>
    </source>
</evidence>
<dbReference type="SMART" id="SM00543">
    <property type="entry name" value="MIF4G"/>
    <property type="match status" value="2"/>
</dbReference>
<dbReference type="InterPro" id="IPR003890">
    <property type="entry name" value="MIF4G-like_typ-3"/>
</dbReference>
<keyword evidence="4" id="KW-0808">Transferase</keyword>
<keyword evidence="5" id="KW-0833">Ubl conjugation pathway</keyword>
<organism evidence="8 9">
    <name type="scientific">Arabidopsis thaliana</name>
    <name type="common">Mouse-ear cress</name>
    <dbReference type="NCBI Taxonomy" id="3702"/>
    <lineage>
        <taxon>Eukaryota</taxon>
        <taxon>Viridiplantae</taxon>
        <taxon>Streptophyta</taxon>
        <taxon>Embryophyta</taxon>
        <taxon>Tracheophyta</taxon>
        <taxon>Spermatophyta</taxon>
        <taxon>Magnoliopsida</taxon>
        <taxon>eudicotyledons</taxon>
        <taxon>Gunneridae</taxon>
        <taxon>Pentapetalae</taxon>
        <taxon>rosids</taxon>
        <taxon>malvids</taxon>
        <taxon>Brassicales</taxon>
        <taxon>Brassicaceae</taxon>
        <taxon>Camelineae</taxon>
        <taxon>Arabidopsis</taxon>
    </lineage>
</organism>
<dbReference type="PANTHER" id="PTHR46573:SF1">
    <property type="entry name" value="WD REPEAT, SAM AND U-BOX DOMAIN-CONTAINING PROTEIN 1"/>
    <property type="match status" value="1"/>
</dbReference>
<dbReference type="SUPFAM" id="SSF48371">
    <property type="entry name" value="ARM repeat"/>
    <property type="match status" value="2"/>
</dbReference>
<feature type="domain" description="U-box" evidence="7">
    <location>
        <begin position="757"/>
        <end position="826"/>
    </location>
</feature>
<dbReference type="GO" id="GO:0003723">
    <property type="term" value="F:RNA binding"/>
    <property type="evidence" value="ECO:0007669"/>
    <property type="project" value="InterPro"/>
</dbReference>
<evidence type="ECO:0000256" key="1">
    <source>
        <dbReference type="ARBA" id="ARBA00000900"/>
    </source>
</evidence>
<dbReference type="InterPro" id="IPR013083">
    <property type="entry name" value="Znf_RING/FYVE/PHD"/>
</dbReference>
<feature type="coiled-coil region" evidence="6">
    <location>
        <begin position="206"/>
        <end position="359"/>
    </location>
</feature>
<dbReference type="Gene3D" id="3.30.40.10">
    <property type="entry name" value="Zinc/RING finger domain, C3HC4 (zinc finger)"/>
    <property type="match status" value="1"/>
</dbReference>
<evidence type="ECO:0000256" key="3">
    <source>
        <dbReference type="ARBA" id="ARBA00012483"/>
    </source>
</evidence>
<evidence type="ECO:0000256" key="6">
    <source>
        <dbReference type="SAM" id="Coils"/>
    </source>
</evidence>
<dbReference type="GO" id="GO:0016567">
    <property type="term" value="P:protein ubiquitination"/>
    <property type="evidence" value="ECO:0007669"/>
    <property type="project" value="UniProtKB-UniPathway"/>
</dbReference>
<feature type="coiled-coil region" evidence="6">
    <location>
        <begin position="388"/>
        <end position="415"/>
    </location>
</feature>
<dbReference type="ExpressionAtlas" id="A0A178WBL1">
    <property type="expression patterns" value="baseline and differential"/>
</dbReference>
<dbReference type="Proteomes" id="UP000078284">
    <property type="component" value="Chromosome 1"/>
</dbReference>
<dbReference type="SMART" id="SM00504">
    <property type="entry name" value="Ubox"/>
    <property type="match status" value="1"/>
</dbReference>
<evidence type="ECO:0000313" key="9">
    <source>
        <dbReference type="Proteomes" id="UP000078284"/>
    </source>
</evidence>
<comment type="caution">
    <text evidence="8">The sequence shown here is derived from an EMBL/GenBank/DDBJ whole genome shotgun (WGS) entry which is preliminary data.</text>
</comment>
<comment type="pathway">
    <text evidence="2">Protein modification; protein ubiquitination.</text>
</comment>
<dbReference type="EMBL" id="LUHQ01000001">
    <property type="protein sequence ID" value="OAP14885.1"/>
    <property type="molecule type" value="Genomic_DNA"/>
</dbReference>
<accession>A0A178WBL1</accession>
<name>A0A178WBL1_ARATH</name>
<dbReference type="InterPro" id="IPR052085">
    <property type="entry name" value="WD-SAM-U-box"/>
</dbReference>
<dbReference type="Pfam" id="PF04564">
    <property type="entry name" value="U-box"/>
    <property type="match status" value="1"/>
</dbReference>
<dbReference type="PANTHER" id="PTHR46573">
    <property type="entry name" value="WD REPEAT, SAM AND U-BOX DOMAIN-CONTAINING PROTEIN 1"/>
    <property type="match status" value="1"/>
</dbReference>
<dbReference type="GO" id="GO:0061630">
    <property type="term" value="F:ubiquitin protein ligase activity"/>
    <property type="evidence" value="ECO:0007669"/>
    <property type="project" value="UniProtKB-EC"/>
</dbReference>
<dbReference type="UniPathway" id="UPA00143"/>
<dbReference type="SUPFAM" id="SSF57850">
    <property type="entry name" value="RING/U-box"/>
    <property type="match status" value="1"/>
</dbReference>
<proteinExistence type="predicted"/>
<keyword evidence="6" id="KW-0175">Coiled coil</keyword>
<dbReference type="CDD" id="cd16655">
    <property type="entry name" value="RING-Ubox_WDSUB1-like"/>
    <property type="match status" value="1"/>
</dbReference>
<protein>
    <recommendedName>
        <fullName evidence="3">RING-type E3 ubiquitin transferase</fullName>
        <ecNumber evidence="3">2.3.2.27</ecNumber>
    </recommendedName>
</protein>
<gene>
    <name evidence="8" type="ordered locus">AXX17_At1g50710</name>
</gene>
<reference evidence="9" key="1">
    <citation type="journal article" date="2016" name="Proc. Natl. Acad. Sci. U.S.A.">
        <title>Chromosome-level assembly of Arabidopsis thaliana Ler reveals the extent of translocation and inversion polymorphisms.</title>
        <authorList>
            <person name="Zapata L."/>
            <person name="Ding J."/>
            <person name="Willing E.M."/>
            <person name="Hartwig B."/>
            <person name="Bezdan D."/>
            <person name="Jiao W.B."/>
            <person name="Patel V."/>
            <person name="Velikkakam James G."/>
            <person name="Koornneef M."/>
            <person name="Ossowski S."/>
            <person name="Schneeberger K."/>
        </authorList>
    </citation>
    <scope>NUCLEOTIDE SEQUENCE [LARGE SCALE GENOMIC DNA]</scope>
    <source>
        <strain evidence="9">cv. Landsberg erecta</strain>
    </source>
</reference>
<comment type="catalytic activity">
    <reaction evidence="1">
        <text>S-ubiquitinyl-[E2 ubiquitin-conjugating enzyme]-L-cysteine + [acceptor protein]-L-lysine = [E2 ubiquitin-conjugating enzyme]-L-cysteine + N(6)-ubiquitinyl-[acceptor protein]-L-lysine.</text>
        <dbReference type="EC" id="2.3.2.27"/>
    </reaction>
</comment>
<evidence type="ECO:0000256" key="5">
    <source>
        <dbReference type="ARBA" id="ARBA00022786"/>
    </source>
</evidence>
<dbReference type="AlphaFoldDB" id="A0A178WBL1"/>
<evidence type="ECO:0000256" key="2">
    <source>
        <dbReference type="ARBA" id="ARBA00004906"/>
    </source>
</evidence>
<dbReference type="InterPro" id="IPR003613">
    <property type="entry name" value="Ubox_domain"/>
</dbReference>
<dbReference type="EC" id="2.3.2.27" evidence="3"/>
<evidence type="ECO:0000313" key="8">
    <source>
        <dbReference type="EMBL" id="OAP14885.1"/>
    </source>
</evidence>